<accession>A0A226CW97</accession>
<dbReference type="PANTHER" id="PTHR13459">
    <property type="entry name" value="E3 UBIQUITIN-PROTEIN LIGASE RNF220 ISOFORM X1"/>
    <property type="match status" value="1"/>
</dbReference>
<dbReference type="GO" id="GO:0016567">
    <property type="term" value="P:protein ubiquitination"/>
    <property type="evidence" value="ECO:0007669"/>
    <property type="project" value="TreeGrafter"/>
</dbReference>
<evidence type="ECO:0000259" key="2">
    <source>
        <dbReference type="Pfam" id="PF15926"/>
    </source>
</evidence>
<feature type="domain" description="E3 ubiquitin-protein ligase RNF220 middle" evidence="2">
    <location>
        <begin position="55"/>
        <end position="204"/>
    </location>
</feature>
<dbReference type="GO" id="GO:0061630">
    <property type="term" value="F:ubiquitin protein ligase activity"/>
    <property type="evidence" value="ECO:0007669"/>
    <property type="project" value="TreeGrafter"/>
</dbReference>
<dbReference type="Pfam" id="PF15926">
    <property type="entry name" value="RNF220"/>
    <property type="match status" value="1"/>
</dbReference>
<protein>
    <recommendedName>
        <fullName evidence="2">E3 ubiquitin-protein ligase RNF220 middle domain-containing protein</fullName>
    </recommendedName>
</protein>
<reference evidence="3 4" key="1">
    <citation type="submission" date="2015-12" db="EMBL/GenBank/DDBJ databases">
        <title>The genome of Folsomia candida.</title>
        <authorList>
            <person name="Faddeeva A."/>
            <person name="Derks M.F."/>
            <person name="Anvar Y."/>
            <person name="Smit S."/>
            <person name="Van Straalen N."/>
            <person name="Roelofs D."/>
        </authorList>
    </citation>
    <scope>NUCLEOTIDE SEQUENCE [LARGE SCALE GENOMIC DNA]</scope>
    <source>
        <strain evidence="3 4">VU population</strain>
        <tissue evidence="3">Whole body</tissue>
    </source>
</reference>
<proteinExistence type="predicted"/>
<dbReference type="InterPro" id="IPR052443">
    <property type="entry name" value="E3_ubiq-ligase_RNF220-like"/>
</dbReference>
<organism evidence="3 4">
    <name type="scientific">Folsomia candida</name>
    <name type="common">Springtail</name>
    <dbReference type="NCBI Taxonomy" id="158441"/>
    <lineage>
        <taxon>Eukaryota</taxon>
        <taxon>Metazoa</taxon>
        <taxon>Ecdysozoa</taxon>
        <taxon>Arthropoda</taxon>
        <taxon>Hexapoda</taxon>
        <taxon>Collembola</taxon>
        <taxon>Entomobryomorpha</taxon>
        <taxon>Isotomoidea</taxon>
        <taxon>Isotomidae</taxon>
        <taxon>Proisotominae</taxon>
        <taxon>Folsomia</taxon>
    </lineage>
</organism>
<dbReference type="Proteomes" id="UP000198287">
    <property type="component" value="Unassembled WGS sequence"/>
</dbReference>
<dbReference type="EMBL" id="LNIX01000073">
    <property type="protein sequence ID" value="OXA36788.1"/>
    <property type="molecule type" value="Genomic_DNA"/>
</dbReference>
<feature type="compositionally biased region" description="Basic residues" evidence="1">
    <location>
        <begin position="63"/>
        <end position="74"/>
    </location>
</feature>
<evidence type="ECO:0000313" key="4">
    <source>
        <dbReference type="Proteomes" id="UP000198287"/>
    </source>
</evidence>
<keyword evidence="4" id="KW-1185">Reference proteome</keyword>
<feature type="region of interest" description="Disordered" evidence="1">
    <location>
        <begin position="63"/>
        <end position="90"/>
    </location>
</feature>
<feature type="compositionally biased region" description="Acidic residues" evidence="1">
    <location>
        <begin position="117"/>
        <end position="133"/>
    </location>
</feature>
<gene>
    <name evidence="3" type="ORF">Fcan01_28457</name>
</gene>
<dbReference type="STRING" id="158441.A0A226CW97"/>
<dbReference type="InterPro" id="IPR031824">
    <property type="entry name" value="RNF220_mid"/>
</dbReference>
<sequence>MDGLGEHKGGLSDDRLLATLRQIPGSRRRRHGEIPCPVCKLSLHPMDLESHLLNETYQRVRNNRHSRLRLKTRRRREESGGSGPSHPQVNFSMCRMQLHGSNEQLSGHLDVRKNGEIEEDDEPVDIEGDEDNDSRDANEYEWGNRRILKSSHNSSMTAINMTTSKRRDEEIDVDGDEISAYGCPQYCEADIQAVLKKSPSPSKEQDGANHSKENKWYRYTFYISFISR</sequence>
<comment type="caution">
    <text evidence="3">The sequence shown here is derived from an EMBL/GenBank/DDBJ whole genome shotgun (WGS) entry which is preliminary data.</text>
</comment>
<dbReference type="OrthoDB" id="6270329at2759"/>
<dbReference type="PANTHER" id="PTHR13459:SF1">
    <property type="entry name" value="E3 UBIQUITIN-PROTEIN LIGASE RNF220 ISOFORM X1"/>
    <property type="match status" value="1"/>
</dbReference>
<evidence type="ECO:0000256" key="1">
    <source>
        <dbReference type="SAM" id="MobiDB-lite"/>
    </source>
</evidence>
<name>A0A226CW97_FOLCA</name>
<evidence type="ECO:0000313" key="3">
    <source>
        <dbReference type="EMBL" id="OXA36788.1"/>
    </source>
</evidence>
<dbReference type="AlphaFoldDB" id="A0A226CW97"/>
<feature type="region of interest" description="Disordered" evidence="1">
    <location>
        <begin position="112"/>
        <end position="139"/>
    </location>
</feature>